<dbReference type="Proteomes" id="UP000777560">
    <property type="component" value="Unassembled WGS sequence"/>
</dbReference>
<keyword evidence="3" id="KW-1185">Reference proteome</keyword>
<dbReference type="OrthoDB" id="8704087at2"/>
<organism evidence="2 4">
    <name type="scientific">Apilactobacillus micheneri</name>
    <dbReference type="NCBI Taxonomy" id="1899430"/>
    <lineage>
        <taxon>Bacteria</taxon>
        <taxon>Bacillati</taxon>
        <taxon>Bacillota</taxon>
        <taxon>Bacilli</taxon>
        <taxon>Lactobacillales</taxon>
        <taxon>Lactobacillaceae</taxon>
        <taxon>Apilactobacillus</taxon>
    </lineage>
</organism>
<name>A0A2S2JLE5_9LACO</name>
<dbReference type="RefSeq" id="WP_108982954.1">
    <property type="nucleotide sequence ID" value="NZ_BAABXB010000053.1"/>
</dbReference>
<dbReference type="Proteomes" id="UP000784700">
    <property type="component" value="Unassembled WGS sequence"/>
</dbReference>
<sequence>MRDNFIYINANLLRNMVNTHGISSDDFVNGLDRLPQNIILLNDDRVNANNVNAHTKFSVINGKDSIQKFLLDKQIVNKKFMDFERNYDLNLLLNTEIASLLYFGHMGSPMNNPFSSKLQNKYVYLAYKNNLLTTYYRDFSDFNHILEISIKRHLRDLHSSRRMFKRPLSLKTIPIDILKLLIKLSSEGLIINFDAVLGRRRLYRIPLLLENKPQNHYVWHTQSDIYSNTINIGYLKYDIVKSTWNIDVNSKLLPKEVDELLN</sequence>
<proteinExistence type="predicted"/>
<evidence type="ECO:0000313" key="3">
    <source>
        <dbReference type="Proteomes" id="UP000777560"/>
    </source>
</evidence>
<evidence type="ECO:0000313" key="4">
    <source>
        <dbReference type="Proteomes" id="UP000784700"/>
    </source>
</evidence>
<reference evidence="2 3" key="1">
    <citation type="submission" date="2018-08" db="EMBL/GenBank/DDBJ databases">
        <title>Comparative genomics of wild bee and flower associated Lactobacillus reveals potential adaptation to the bee host.</title>
        <authorList>
            <person name="Vuong H.Q."/>
            <person name="Mcfrederick Q.S."/>
        </authorList>
    </citation>
    <scope>NUCLEOTIDE SEQUENCE</scope>
    <source>
        <strain evidence="1 3">HV_13</strain>
        <strain evidence="2">HV_63</strain>
    </source>
</reference>
<dbReference type="GeneID" id="58108868"/>
<dbReference type="AlphaFoldDB" id="A0A2S2JLE5"/>
<accession>A0A2S2JLE5</accession>
<dbReference type="EMBL" id="QUBG01000008">
    <property type="protein sequence ID" value="TPR43009.1"/>
    <property type="molecule type" value="Genomic_DNA"/>
</dbReference>
<protein>
    <submittedName>
        <fullName evidence="2">Uncharacterized protein</fullName>
    </submittedName>
</protein>
<comment type="caution">
    <text evidence="2">The sequence shown here is derived from an EMBL/GenBank/DDBJ whole genome shotgun (WGS) entry which is preliminary data.</text>
</comment>
<evidence type="ECO:0000313" key="2">
    <source>
        <dbReference type="EMBL" id="TPR43009.1"/>
    </source>
</evidence>
<dbReference type="EMBL" id="QUAV01000005">
    <property type="protein sequence ID" value="TPR23482.1"/>
    <property type="molecule type" value="Genomic_DNA"/>
</dbReference>
<gene>
    <name evidence="1" type="ORF">DY114_07090</name>
    <name evidence="2" type="ORF">DY130_06605</name>
</gene>
<evidence type="ECO:0000313" key="1">
    <source>
        <dbReference type="EMBL" id="TPR23482.1"/>
    </source>
</evidence>